<dbReference type="Pfam" id="PF00078">
    <property type="entry name" value="RVT_1"/>
    <property type="match status" value="1"/>
</dbReference>
<dbReference type="FunFam" id="1.10.340.70:FF:000001">
    <property type="entry name" value="Retrovirus-related Pol polyprotein from transposon gypsy-like Protein"/>
    <property type="match status" value="1"/>
</dbReference>
<dbReference type="InterPro" id="IPR050951">
    <property type="entry name" value="Retrovirus_Pol_polyprotein"/>
</dbReference>
<dbReference type="SUPFAM" id="SSF53098">
    <property type="entry name" value="Ribonuclease H-like"/>
    <property type="match status" value="1"/>
</dbReference>
<feature type="domain" description="Integrase catalytic" evidence="4">
    <location>
        <begin position="378"/>
        <end position="537"/>
    </location>
</feature>
<dbReference type="InterPro" id="IPR041577">
    <property type="entry name" value="RT_RNaseH_2"/>
</dbReference>
<dbReference type="PROSITE" id="PS50878">
    <property type="entry name" value="RT_POL"/>
    <property type="match status" value="1"/>
</dbReference>
<dbReference type="FunFam" id="3.30.70.270:FF:000020">
    <property type="entry name" value="Transposon Tf2-6 polyprotein-like Protein"/>
    <property type="match status" value="1"/>
</dbReference>
<proteinExistence type="predicted"/>
<dbReference type="PANTHER" id="PTHR37984">
    <property type="entry name" value="PROTEIN CBG26694"/>
    <property type="match status" value="1"/>
</dbReference>
<dbReference type="Proteomes" id="UP001321473">
    <property type="component" value="Unassembled WGS sequence"/>
</dbReference>
<dbReference type="EMBL" id="JARKHS020019301">
    <property type="protein sequence ID" value="KAK8771789.1"/>
    <property type="molecule type" value="Genomic_DNA"/>
</dbReference>
<evidence type="ECO:0000256" key="2">
    <source>
        <dbReference type="ARBA" id="ARBA00023268"/>
    </source>
</evidence>
<feature type="domain" description="Reverse transcriptase" evidence="3">
    <location>
        <begin position="1"/>
        <end position="68"/>
    </location>
</feature>
<dbReference type="FunFam" id="3.30.420.10:FF:000032">
    <property type="entry name" value="Retrovirus-related Pol polyprotein from transposon 297-like Protein"/>
    <property type="match status" value="1"/>
</dbReference>
<organism evidence="5 6">
    <name type="scientific">Amblyomma americanum</name>
    <name type="common">Lone star tick</name>
    <dbReference type="NCBI Taxonomy" id="6943"/>
    <lineage>
        <taxon>Eukaryota</taxon>
        <taxon>Metazoa</taxon>
        <taxon>Ecdysozoa</taxon>
        <taxon>Arthropoda</taxon>
        <taxon>Chelicerata</taxon>
        <taxon>Arachnida</taxon>
        <taxon>Acari</taxon>
        <taxon>Parasitiformes</taxon>
        <taxon>Ixodida</taxon>
        <taxon>Ixodoidea</taxon>
        <taxon>Ixodidae</taxon>
        <taxon>Amblyomminae</taxon>
        <taxon>Amblyomma</taxon>
    </lineage>
</organism>
<dbReference type="InterPro" id="IPR041588">
    <property type="entry name" value="Integrase_H2C2"/>
</dbReference>
<dbReference type="InterPro" id="IPR043502">
    <property type="entry name" value="DNA/RNA_pol_sf"/>
</dbReference>
<evidence type="ECO:0000256" key="1">
    <source>
        <dbReference type="ARBA" id="ARBA00012493"/>
    </source>
</evidence>
<dbReference type="InterPro" id="IPR036397">
    <property type="entry name" value="RNaseH_sf"/>
</dbReference>
<dbReference type="InterPro" id="IPR012337">
    <property type="entry name" value="RNaseH-like_sf"/>
</dbReference>
<sequence>MMDTVLTDLKWQSCLVHLDDVVIFSDTFEEHLKRLRAVFEAIRSAGLSLKPEKCHFAFRELKFLGHIVSAQGVSPDPEKTAAVAAFPQPTDKRSLRCFLGLCTYYRRFVQNFSKLAEPLTRLTKDSEPFFWGQDQEKAFIELKTRLQSTPIVAHFDEQADTELHTDASNVGLGAVIVQWQDGVERVIAYASRHGTAHRCQQCGPRCGDCAVARRCGTRDRIRNSHFVPFRNESDDDCAFLGAVTTSDLAHHQRADCELLPLIEYLEGTTPSPPRLFSRGLSSFCLIDGVLYKKNYGPTDTAYLLVVPTVLRKEVLAACHDDLSSGHLGFSRTLGRLRHKYYWPRLAAVVQRYVRTCRECQRRKVPPTKPAGLLKPIDPPQIPFQQVGMDLLGLFPVSSMGNQYIVVATDYLSRYCETKALPRGTAVGIAQFFVHHIVLRHGAHVVVITDRGTAFTSALTHEVLRLSGTSHRKTTAYHPQTNGLTERLDKTITDMMSMYVDADHRNWDEILPYITFAYNTALQETTRFTPFRLVYGRDALTMLDAMLLPDCTPSSVPGADQFVRDAEAAHHFARQSIRHQQTTDARRYNLRHREVIYQPGEHVWVWSPIRVRGRSKKLLRRYFGPYEVLRQLSDVNYEVYPQGVVRSSRPPKSEVVHVSRMKPYYAR</sequence>
<dbReference type="GO" id="GO:0003676">
    <property type="term" value="F:nucleic acid binding"/>
    <property type="evidence" value="ECO:0007669"/>
    <property type="project" value="InterPro"/>
</dbReference>
<dbReference type="Pfam" id="PF22938">
    <property type="entry name" value="Integrase_p58_C"/>
    <property type="match status" value="1"/>
</dbReference>
<dbReference type="Gene3D" id="3.30.420.10">
    <property type="entry name" value="Ribonuclease H-like superfamily/Ribonuclease H"/>
    <property type="match status" value="1"/>
</dbReference>
<dbReference type="InterPro" id="IPR043128">
    <property type="entry name" value="Rev_trsase/Diguanyl_cyclase"/>
</dbReference>
<accession>A0AAQ4EAM0</accession>
<dbReference type="EC" id="2.7.7.49" evidence="1"/>
<comment type="caution">
    <text evidence="5">The sequence shown here is derived from an EMBL/GenBank/DDBJ whole genome shotgun (WGS) entry which is preliminary data.</text>
</comment>
<dbReference type="PROSITE" id="PS50994">
    <property type="entry name" value="INTEGRASE"/>
    <property type="match status" value="1"/>
</dbReference>
<keyword evidence="6" id="KW-1185">Reference proteome</keyword>
<dbReference type="GO" id="GO:0015074">
    <property type="term" value="P:DNA integration"/>
    <property type="evidence" value="ECO:0007669"/>
    <property type="project" value="InterPro"/>
</dbReference>
<dbReference type="Gene3D" id="3.30.70.270">
    <property type="match status" value="2"/>
</dbReference>
<reference evidence="5 6" key="1">
    <citation type="journal article" date="2023" name="Arcadia Sci">
        <title>De novo assembly of a long-read Amblyomma americanum tick genome.</title>
        <authorList>
            <person name="Chou S."/>
            <person name="Poskanzer K.E."/>
            <person name="Rollins M."/>
            <person name="Thuy-Boun P.S."/>
        </authorList>
    </citation>
    <scope>NUCLEOTIDE SEQUENCE [LARGE SCALE GENOMIC DNA]</scope>
    <source>
        <strain evidence="5">F_SG_1</strain>
        <tissue evidence="5">Salivary glands</tissue>
    </source>
</reference>
<dbReference type="CDD" id="cd01647">
    <property type="entry name" value="RT_LTR"/>
    <property type="match status" value="1"/>
</dbReference>
<dbReference type="Pfam" id="PF17919">
    <property type="entry name" value="RT_RNaseH_2"/>
    <property type="match status" value="1"/>
</dbReference>
<dbReference type="Gene3D" id="1.10.340.70">
    <property type="match status" value="1"/>
</dbReference>
<protein>
    <recommendedName>
        <fullName evidence="1">RNA-directed DNA polymerase</fullName>
        <ecNumber evidence="1">2.7.7.49</ecNumber>
    </recommendedName>
</protein>
<dbReference type="PANTHER" id="PTHR37984:SF5">
    <property type="entry name" value="PROTEIN NYNRIN-LIKE"/>
    <property type="match status" value="1"/>
</dbReference>
<dbReference type="GO" id="GO:0003964">
    <property type="term" value="F:RNA-directed DNA polymerase activity"/>
    <property type="evidence" value="ECO:0007669"/>
    <property type="project" value="UniProtKB-EC"/>
</dbReference>
<evidence type="ECO:0000313" key="5">
    <source>
        <dbReference type="EMBL" id="KAK8771789.1"/>
    </source>
</evidence>
<dbReference type="InterPro" id="IPR054465">
    <property type="entry name" value="Integrase_p58-like_C"/>
</dbReference>
<evidence type="ECO:0000313" key="6">
    <source>
        <dbReference type="Proteomes" id="UP001321473"/>
    </source>
</evidence>
<evidence type="ECO:0000259" key="4">
    <source>
        <dbReference type="PROSITE" id="PS50994"/>
    </source>
</evidence>
<dbReference type="AlphaFoldDB" id="A0AAQ4EAM0"/>
<name>A0AAQ4EAM0_AMBAM</name>
<gene>
    <name evidence="5" type="ORF">V5799_024968</name>
</gene>
<dbReference type="FunFam" id="3.30.70.270:FF:000003">
    <property type="entry name" value="Transposon Ty3-G Gag-Pol polyprotein"/>
    <property type="match status" value="1"/>
</dbReference>
<dbReference type="InterPro" id="IPR001584">
    <property type="entry name" value="Integrase_cat-core"/>
</dbReference>
<keyword evidence="2" id="KW-0511">Multifunctional enzyme</keyword>
<dbReference type="GO" id="GO:0042575">
    <property type="term" value="C:DNA polymerase complex"/>
    <property type="evidence" value="ECO:0007669"/>
    <property type="project" value="UniProtKB-ARBA"/>
</dbReference>
<dbReference type="SUPFAM" id="SSF56672">
    <property type="entry name" value="DNA/RNA polymerases"/>
    <property type="match status" value="1"/>
</dbReference>
<dbReference type="Pfam" id="PF17921">
    <property type="entry name" value="Integrase_H2C2"/>
    <property type="match status" value="1"/>
</dbReference>
<dbReference type="InterPro" id="IPR000477">
    <property type="entry name" value="RT_dom"/>
</dbReference>
<evidence type="ECO:0000259" key="3">
    <source>
        <dbReference type="PROSITE" id="PS50878"/>
    </source>
</evidence>